<evidence type="ECO:0000313" key="1">
    <source>
        <dbReference type="EMBL" id="KAI8436009.1"/>
    </source>
</evidence>
<name>A0ACC0KHP0_CHOFU</name>
<dbReference type="Proteomes" id="UP001064048">
    <property type="component" value="Chromosome 6"/>
</dbReference>
<sequence length="601" mass="68011">MVRKKLVPEERPICNVVAVYRTRGNYLQRLEQFDKAIQSYNEALRWNSSDVRSLLGRSLARAKATYYAGALADAARAAELEPENLTALQIRAQTEYEKCAFERSLVLAHRGRFLRKLPPDFAECARHAEETVRDCTGSSAGPVLQSAIALFQSDDLKRDSTGELAPKTVKRRSRMLRQDTHQVQEISRVEKQKKIQMARLMASKYLQRMAHDKYFLVDLCKDERLASANKKGSMKLQELANNALADVENRQCVLRERRPMYAARASEAAARARLYQARRKQLARAQKQNITDAQRLVHAVAAVAETQDTLKCLEQAEFAMEQISRKPPKLLPGKEKFLQQLHDIVGLAFLDQKRVTEQMSEADRETKAFIMLGIAVSREPSRDSLLRMRPLAPPRDAKSRLRTLDRALKLSVRAAERCYLLHELARLYVDTKQAHKARFYSIKCQAEARGSGQWVWLLNATFLLARGHVLQNNRPEGRAALLEGAALARSFKFDDVSEFFDTCATVATEGELLAGEASLEKREKAMVSLMQDDDLRSAAQHLFKRMSTVPAARRFSIMPGTHPEDTTPTAGRRASIMPRGAQPARLVRKAHLPLGFQDFDN</sequence>
<accession>A0ACC0KHP0</accession>
<comment type="caution">
    <text evidence="1">The sequence shown here is derived from an EMBL/GenBank/DDBJ whole genome shotgun (WGS) entry which is preliminary data.</text>
</comment>
<proteinExistence type="predicted"/>
<keyword evidence="2" id="KW-1185">Reference proteome</keyword>
<protein>
    <submittedName>
        <fullName evidence="1">Uncharacterized protein</fullName>
    </submittedName>
</protein>
<dbReference type="EMBL" id="CM046106">
    <property type="protein sequence ID" value="KAI8436009.1"/>
    <property type="molecule type" value="Genomic_DNA"/>
</dbReference>
<evidence type="ECO:0000313" key="2">
    <source>
        <dbReference type="Proteomes" id="UP001064048"/>
    </source>
</evidence>
<gene>
    <name evidence="1" type="ORF">MSG28_004145</name>
</gene>
<reference evidence="1 2" key="1">
    <citation type="journal article" date="2022" name="Genome Biol. Evol.">
        <title>The Spruce Budworm Genome: Reconstructing the Evolutionary History of Antifreeze Proteins.</title>
        <authorList>
            <person name="Beliveau C."/>
            <person name="Gagne P."/>
            <person name="Picq S."/>
            <person name="Vernygora O."/>
            <person name="Keeling C.I."/>
            <person name="Pinkney K."/>
            <person name="Doucet D."/>
            <person name="Wen F."/>
            <person name="Johnston J.S."/>
            <person name="Maaroufi H."/>
            <person name="Boyle B."/>
            <person name="Laroche J."/>
            <person name="Dewar K."/>
            <person name="Juretic N."/>
            <person name="Blackburn G."/>
            <person name="Nisole A."/>
            <person name="Brunet B."/>
            <person name="Brandao M."/>
            <person name="Lumley L."/>
            <person name="Duan J."/>
            <person name="Quan G."/>
            <person name="Lucarotti C.J."/>
            <person name="Roe A.D."/>
            <person name="Sperling F.A.H."/>
            <person name="Levesque R.C."/>
            <person name="Cusson M."/>
        </authorList>
    </citation>
    <scope>NUCLEOTIDE SEQUENCE [LARGE SCALE GENOMIC DNA]</scope>
    <source>
        <strain evidence="1">Glfc:IPQL:Cfum</strain>
    </source>
</reference>
<organism evidence="1 2">
    <name type="scientific">Choristoneura fumiferana</name>
    <name type="common">Spruce budworm moth</name>
    <name type="synonym">Archips fumiferana</name>
    <dbReference type="NCBI Taxonomy" id="7141"/>
    <lineage>
        <taxon>Eukaryota</taxon>
        <taxon>Metazoa</taxon>
        <taxon>Ecdysozoa</taxon>
        <taxon>Arthropoda</taxon>
        <taxon>Hexapoda</taxon>
        <taxon>Insecta</taxon>
        <taxon>Pterygota</taxon>
        <taxon>Neoptera</taxon>
        <taxon>Endopterygota</taxon>
        <taxon>Lepidoptera</taxon>
        <taxon>Glossata</taxon>
        <taxon>Ditrysia</taxon>
        <taxon>Tortricoidea</taxon>
        <taxon>Tortricidae</taxon>
        <taxon>Tortricinae</taxon>
        <taxon>Choristoneura</taxon>
    </lineage>
</organism>